<dbReference type="Proteomes" id="UP000803844">
    <property type="component" value="Unassembled WGS sequence"/>
</dbReference>
<dbReference type="PANTHER" id="PTHR48081:SF8">
    <property type="entry name" value="ALPHA_BETA HYDROLASE FOLD-3 DOMAIN-CONTAINING PROTEIN-RELATED"/>
    <property type="match status" value="1"/>
</dbReference>
<feature type="domain" description="Alpha/beta hydrolase fold-3" evidence="2">
    <location>
        <begin position="118"/>
        <end position="336"/>
    </location>
</feature>
<dbReference type="GeneID" id="63832319"/>
<dbReference type="SUPFAM" id="SSF53474">
    <property type="entry name" value="alpha/beta-Hydrolases"/>
    <property type="match status" value="1"/>
</dbReference>
<evidence type="ECO:0000313" key="4">
    <source>
        <dbReference type="Proteomes" id="UP000803844"/>
    </source>
</evidence>
<gene>
    <name evidence="3" type="ORF">M406DRAFT_106290</name>
</gene>
<evidence type="ECO:0000313" key="3">
    <source>
        <dbReference type="EMBL" id="KAF3766565.1"/>
    </source>
</evidence>
<reference evidence="3" key="1">
    <citation type="journal article" date="2020" name="Phytopathology">
        <title>Genome sequence of the chestnut blight fungus Cryphonectria parasitica EP155: A fundamental resource for an archetypical invasive plant pathogen.</title>
        <authorList>
            <person name="Crouch J.A."/>
            <person name="Dawe A."/>
            <person name="Aerts A."/>
            <person name="Barry K."/>
            <person name="Churchill A.C.L."/>
            <person name="Grimwood J."/>
            <person name="Hillman B."/>
            <person name="Milgroom M.G."/>
            <person name="Pangilinan J."/>
            <person name="Smith M."/>
            <person name="Salamov A."/>
            <person name="Schmutz J."/>
            <person name="Yadav J."/>
            <person name="Grigoriev I.V."/>
            <person name="Nuss D."/>
        </authorList>
    </citation>
    <scope>NUCLEOTIDE SEQUENCE</scope>
    <source>
        <strain evidence="3">EP155</strain>
    </source>
</reference>
<evidence type="ECO:0000259" key="2">
    <source>
        <dbReference type="Pfam" id="PF07859"/>
    </source>
</evidence>
<evidence type="ECO:0000256" key="1">
    <source>
        <dbReference type="ARBA" id="ARBA00022801"/>
    </source>
</evidence>
<dbReference type="AlphaFoldDB" id="A0A9P5CQY4"/>
<keyword evidence="4" id="KW-1185">Reference proteome</keyword>
<dbReference type="EMBL" id="MU032347">
    <property type="protein sequence ID" value="KAF3766565.1"/>
    <property type="molecule type" value="Genomic_DNA"/>
</dbReference>
<comment type="caution">
    <text evidence="3">The sequence shown here is derived from an EMBL/GenBank/DDBJ whole genome shotgun (WGS) entry which is preliminary data.</text>
</comment>
<organism evidence="3 4">
    <name type="scientific">Cryphonectria parasitica (strain ATCC 38755 / EP155)</name>
    <dbReference type="NCBI Taxonomy" id="660469"/>
    <lineage>
        <taxon>Eukaryota</taxon>
        <taxon>Fungi</taxon>
        <taxon>Dikarya</taxon>
        <taxon>Ascomycota</taxon>
        <taxon>Pezizomycotina</taxon>
        <taxon>Sordariomycetes</taxon>
        <taxon>Sordariomycetidae</taxon>
        <taxon>Diaporthales</taxon>
        <taxon>Cryphonectriaceae</taxon>
        <taxon>Cryphonectria-Endothia species complex</taxon>
        <taxon>Cryphonectria</taxon>
    </lineage>
</organism>
<name>A0A9P5CQY4_CRYP1</name>
<accession>A0A9P5CQY4</accession>
<dbReference type="InterPro" id="IPR013094">
    <property type="entry name" value="AB_hydrolase_3"/>
</dbReference>
<dbReference type="InterPro" id="IPR050300">
    <property type="entry name" value="GDXG_lipolytic_enzyme"/>
</dbReference>
<sequence>MASKQPGRLGDPDMCLATDPRVHPKLRTLLHQWGVEKNTPVSTVSKDGPLEPIREIVSKADEAQEAFYSIAELPNLERFPFPSITASDKLIPEPDGTQLRLTIRKPSAGAGDGPLPALVYFHGGGMVLGPTDSPPQNSWAEALAATGLVVVTVYFRNAYTKTGDYPFPAGLNDCATAVRWVHEHRSELGVGKLILQGESGGGNLATATALKANKEGWVDTIDGVFAVVPYIAGAMGQSREWKLAELPSLVENDGYMMDMATVALYARMYDPSGENTTNPLAWPFWASDDELRGLPPHMIVTAELDPFRDEGNEYARKLARADVKVVGRTTLGMVHGAEYFVKQTLVEFFENSVWEIKKFIDGL</sequence>
<proteinExistence type="predicted"/>
<dbReference type="InterPro" id="IPR029058">
    <property type="entry name" value="AB_hydrolase_fold"/>
</dbReference>
<dbReference type="GO" id="GO:0016787">
    <property type="term" value="F:hydrolase activity"/>
    <property type="evidence" value="ECO:0007669"/>
    <property type="project" value="UniProtKB-KW"/>
</dbReference>
<dbReference type="RefSeq" id="XP_040777526.1">
    <property type="nucleotide sequence ID" value="XM_040915190.1"/>
</dbReference>
<protein>
    <recommendedName>
        <fullName evidence="2">Alpha/beta hydrolase fold-3 domain-containing protein</fullName>
    </recommendedName>
</protein>
<dbReference type="Gene3D" id="3.40.50.1820">
    <property type="entry name" value="alpha/beta hydrolase"/>
    <property type="match status" value="1"/>
</dbReference>
<keyword evidence="1" id="KW-0378">Hydrolase</keyword>
<dbReference type="PANTHER" id="PTHR48081">
    <property type="entry name" value="AB HYDROLASE SUPERFAMILY PROTEIN C4A8.06C"/>
    <property type="match status" value="1"/>
</dbReference>
<dbReference type="Pfam" id="PF07859">
    <property type="entry name" value="Abhydrolase_3"/>
    <property type="match status" value="1"/>
</dbReference>
<dbReference type="OrthoDB" id="408631at2759"/>